<dbReference type="SUPFAM" id="SSF74653">
    <property type="entry name" value="TolA/TonB C-terminal domain"/>
    <property type="match status" value="1"/>
</dbReference>
<dbReference type="InterPro" id="IPR037682">
    <property type="entry name" value="TonB_C"/>
</dbReference>
<evidence type="ECO:0000313" key="9">
    <source>
        <dbReference type="Proteomes" id="UP000652427"/>
    </source>
</evidence>
<dbReference type="InterPro" id="IPR006260">
    <property type="entry name" value="TonB/TolA_C"/>
</dbReference>
<evidence type="ECO:0000256" key="6">
    <source>
        <dbReference type="SAM" id="Phobius"/>
    </source>
</evidence>
<evidence type="ECO:0000256" key="1">
    <source>
        <dbReference type="ARBA" id="ARBA00004167"/>
    </source>
</evidence>
<name>A0ABX2N553_9SPHN</name>
<protein>
    <submittedName>
        <fullName evidence="8">TonB family protein</fullName>
    </submittedName>
</protein>
<dbReference type="EMBL" id="JABWMH010000004">
    <property type="protein sequence ID" value="NVD28782.1"/>
    <property type="molecule type" value="Genomic_DNA"/>
</dbReference>
<dbReference type="NCBIfam" id="TIGR01352">
    <property type="entry name" value="tonB_Cterm"/>
    <property type="match status" value="1"/>
</dbReference>
<evidence type="ECO:0000256" key="4">
    <source>
        <dbReference type="ARBA" id="ARBA00023136"/>
    </source>
</evidence>
<feature type="compositionally biased region" description="Gly residues" evidence="5">
    <location>
        <begin position="122"/>
        <end position="139"/>
    </location>
</feature>
<evidence type="ECO:0000313" key="8">
    <source>
        <dbReference type="EMBL" id="NVD28782.1"/>
    </source>
</evidence>
<keyword evidence="9" id="KW-1185">Reference proteome</keyword>
<feature type="region of interest" description="Disordered" evidence="5">
    <location>
        <begin position="53"/>
        <end position="75"/>
    </location>
</feature>
<evidence type="ECO:0000259" key="7">
    <source>
        <dbReference type="Pfam" id="PF03544"/>
    </source>
</evidence>
<dbReference type="Gene3D" id="3.30.1150.10">
    <property type="match status" value="1"/>
</dbReference>
<comment type="caution">
    <text evidence="8">The sequence shown here is derived from an EMBL/GenBank/DDBJ whole genome shotgun (WGS) entry which is preliminary data.</text>
</comment>
<evidence type="ECO:0000256" key="3">
    <source>
        <dbReference type="ARBA" id="ARBA00022989"/>
    </source>
</evidence>
<dbReference type="Proteomes" id="UP000652427">
    <property type="component" value="Unassembled WGS sequence"/>
</dbReference>
<keyword evidence="3 6" id="KW-1133">Transmembrane helix</keyword>
<dbReference type="RefSeq" id="WP_176280249.1">
    <property type="nucleotide sequence ID" value="NZ_JABWMH010000004.1"/>
</dbReference>
<accession>A0ABX2N553</accession>
<keyword evidence="4 6" id="KW-0472">Membrane</keyword>
<evidence type="ECO:0000256" key="2">
    <source>
        <dbReference type="ARBA" id="ARBA00022692"/>
    </source>
</evidence>
<comment type="subcellular location">
    <subcellularLocation>
        <location evidence="1">Membrane</location>
        <topology evidence="1">Single-pass membrane protein</topology>
    </subcellularLocation>
</comment>
<feature type="region of interest" description="Disordered" evidence="5">
    <location>
        <begin position="111"/>
        <end position="145"/>
    </location>
</feature>
<sequence length="239" mass="25065">MEFVTEHDRQDRLKSLAAVIVIHAAIGYALVSGLGMEMTRTVAAGFKVINITAPPPPKPVPDKEPVEAGKQAASPKNVKAEATQIVVPEPVVRLDIITPVVAAPVAGAGNDNDAGASDRPGAGHGGGGQGDGFGSGGIVSGPRHLSGAITRRDIPRGVWKAGNRGNVVAHFTVGVDGRASDCAVRQSSGHPVLDAATCRLIEQRFRFEPARDARGQAVARPYGWLQEWWQDGRGPQRAE</sequence>
<organism evidence="8 9">
    <name type="scientific">Parasphingorhabdus flavimaris</name>
    <dbReference type="NCBI Taxonomy" id="266812"/>
    <lineage>
        <taxon>Bacteria</taxon>
        <taxon>Pseudomonadati</taxon>
        <taxon>Pseudomonadota</taxon>
        <taxon>Alphaproteobacteria</taxon>
        <taxon>Sphingomonadales</taxon>
        <taxon>Sphingomonadaceae</taxon>
        <taxon>Parasphingorhabdus</taxon>
    </lineage>
</organism>
<proteinExistence type="predicted"/>
<feature type="transmembrane region" description="Helical" evidence="6">
    <location>
        <begin position="12"/>
        <end position="31"/>
    </location>
</feature>
<keyword evidence="2 6" id="KW-0812">Transmembrane</keyword>
<feature type="domain" description="TonB C-terminal" evidence="7">
    <location>
        <begin position="160"/>
        <end position="220"/>
    </location>
</feature>
<gene>
    <name evidence="8" type="ORF">HUO14_12850</name>
</gene>
<reference evidence="8 9" key="1">
    <citation type="submission" date="2020-06" db="EMBL/GenBank/DDBJ databases">
        <authorList>
            <person name="Kim S.-J."/>
            <person name="Park S.-J."/>
        </authorList>
    </citation>
    <scope>NUCLEOTIDE SEQUENCE [LARGE SCALE GENOMIC DNA]</scope>
    <source>
        <strain evidence="8 9">SW-151</strain>
    </source>
</reference>
<evidence type="ECO:0000256" key="5">
    <source>
        <dbReference type="SAM" id="MobiDB-lite"/>
    </source>
</evidence>
<dbReference type="Pfam" id="PF03544">
    <property type="entry name" value="TonB_C"/>
    <property type="match status" value="1"/>
</dbReference>